<dbReference type="EMBL" id="PDCK01000041">
    <property type="protein sequence ID" value="PRQ44575.1"/>
    <property type="molecule type" value="Genomic_DNA"/>
</dbReference>
<proteinExistence type="predicted"/>
<evidence type="ECO:0000313" key="3">
    <source>
        <dbReference type="Proteomes" id="UP000238479"/>
    </source>
</evidence>
<gene>
    <name evidence="2" type="ORF">RchiOBHm_Chr3g0480741</name>
</gene>
<organism evidence="2 3">
    <name type="scientific">Rosa chinensis</name>
    <name type="common">China rose</name>
    <dbReference type="NCBI Taxonomy" id="74649"/>
    <lineage>
        <taxon>Eukaryota</taxon>
        <taxon>Viridiplantae</taxon>
        <taxon>Streptophyta</taxon>
        <taxon>Embryophyta</taxon>
        <taxon>Tracheophyta</taxon>
        <taxon>Spermatophyta</taxon>
        <taxon>Magnoliopsida</taxon>
        <taxon>eudicotyledons</taxon>
        <taxon>Gunneridae</taxon>
        <taxon>Pentapetalae</taxon>
        <taxon>rosids</taxon>
        <taxon>fabids</taxon>
        <taxon>Rosales</taxon>
        <taxon>Rosaceae</taxon>
        <taxon>Rosoideae</taxon>
        <taxon>Rosoideae incertae sedis</taxon>
        <taxon>Rosa</taxon>
    </lineage>
</organism>
<reference evidence="2 3" key="1">
    <citation type="journal article" date="2018" name="Nat. Genet.">
        <title>The Rosa genome provides new insights in the design of modern roses.</title>
        <authorList>
            <person name="Bendahmane M."/>
        </authorList>
    </citation>
    <scope>NUCLEOTIDE SEQUENCE [LARGE SCALE GENOMIC DNA]</scope>
    <source>
        <strain evidence="3">cv. Old Blush</strain>
    </source>
</reference>
<dbReference type="AlphaFoldDB" id="A0A2P6RDU3"/>
<accession>A0A2P6RDU3</accession>
<dbReference type="Gramene" id="PRQ44575">
    <property type="protein sequence ID" value="PRQ44575"/>
    <property type="gene ID" value="RchiOBHm_Chr3g0480741"/>
</dbReference>
<evidence type="ECO:0000313" key="2">
    <source>
        <dbReference type="EMBL" id="PRQ44575.1"/>
    </source>
</evidence>
<sequence>MRVIVAVVDMLRVCGEFSRYFILVVCPGIKNRVGLHMQLRSESDQGIKMGSVLSHSSVSSTRPLARPDIVLGSLTTACVSLYGALIILD</sequence>
<comment type="caution">
    <text evidence="2">The sequence shown here is derived from an EMBL/GenBank/DDBJ whole genome shotgun (WGS) entry which is preliminary data.</text>
</comment>
<keyword evidence="1" id="KW-1133">Transmembrane helix</keyword>
<keyword evidence="1" id="KW-0472">Membrane</keyword>
<keyword evidence="3" id="KW-1185">Reference proteome</keyword>
<protein>
    <submittedName>
        <fullName evidence="2">Uncharacterized protein</fullName>
    </submittedName>
</protein>
<keyword evidence="1" id="KW-0812">Transmembrane</keyword>
<dbReference type="Proteomes" id="UP000238479">
    <property type="component" value="Chromosome 3"/>
</dbReference>
<evidence type="ECO:0000256" key="1">
    <source>
        <dbReference type="SAM" id="Phobius"/>
    </source>
</evidence>
<feature type="transmembrane region" description="Helical" evidence="1">
    <location>
        <begin position="69"/>
        <end position="88"/>
    </location>
</feature>
<name>A0A2P6RDU3_ROSCH</name>